<evidence type="ECO:0000313" key="1">
    <source>
        <dbReference type="EMBL" id="KAJ0222042.1"/>
    </source>
</evidence>
<dbReference type="AlphaFoldDB" id="A0A9R1WFV0"/>
<dbReference type="Proteomes" id="UP000235145">
    <property type="component" value="Unassembled WGS sequence"/>
</dbReference>
<dbReference type="PANTHER" id="PTHR33116:SF79">
    <property type="entry name" value="REVERSE TRANSCRIPTASE DOMAIN, ZINC FINGER, CCHC-TYPE-RELATED"/>
    <property type="match status" value="1"/>
</dbReference>
<gene>
    <name evidence="1" type="ORF">LSAT_V11C200085630</name>
</gene>
<dbReference type="PANTHER" id="PTHR33116">
    <property type="entry name" value="REVERSE TRANSCRIPTASE ZINC-BINDING DOMAIN-CONTAINING PROTEIN-RELATED-RELATED"/>
    <property type="match status" value="1"/>
</dbReference>
<dbReference type="EMBL" id="NBSK02000002">
    <property type="protein sequence ID" value="KAJ0222042.1"/>
    <property type="molecule type" value="Genomic_DNA"/>
</dbReference>
<reference evidence="1 2" key="1">
    <citation type="journal article" date="2017" name="Nat. Commun.">
        <title>Genome assembly with in vitro proximity ligation data and whole-genome triplication in lettuce.</title>
        <authorList>
            <person name="Reyes-Chin-Wo S."/>
            <person name="Wang Z."/>
            <person name="Yang X."/>
            <person name="Kozik A."/>
            <person name="Arikit S."/>
            <person name="Song C."/>
            <person name="Xia L."/>
            <person name="Froenicke L."/>
            <person name="Lavelle D.O."/>
            <person name="Truco M.J."/>
            <person name="Xia R."/>
            <person name="Zhu S."/>
            <person name="Xu C."/>
            <person name="Xu H."/>
            <person name="Xu X."/>
            <person name="Cox K."/>
            <person name="Korf I."/>
            <person name="Meyers B.C."/>
            <person name="Michelmore R.W."/>
        </authorList>
    </citation>
    <scope>NUCLEOTIDE SEQUENCE [LARGE SCALE GENOMIC DNA]</scope>
    <source>
        <strain evidence="2">cv. Salinas</strain>
        <tissue evidence="1">Seedlings</tissue>
    </source>
</reference>
<organism evidence="1 2">
    <name type="scientific">Lactuca sativa</name>
    <name type="common">Garden lettuce</name>
    <dbReference type="NCBI Taxonomy" id="4236"/>
    <lineage>
        <taxon>Eukaryota</taxon>
        <taxon>Viridiplantae</taxon>
        <taxon>Streptophyta</taxon>
        <taxon>Embryophyta</taxon>
        <taxon>Tracheophyta</taxon>
        <taxon>Spermatophyta</taxon>
        <taxon>Magnoliopsida</taxon>
        <taxon>eudicotyledons</taxon>
        <taxon>Gunneridae</taxon>
        <taxon>Pentapetalae</taxon>
        <taxon>asterids</taxon>
        <taxon>campanulids</taxon>
        <taxon>Asterales</taxon>
        <taxon>Asteraceae</taxon>
        <taxon>Cichorioideae</taxon>
        <taxon>Cichorieae</taxon>
        <taxon>Lactucinae</taxon>
        <taxon>Lactuca</taxon>
    </lineage>
</organism>
<evidence type="ECO:0000313" key="2">
    <source>
        <dbReference type="Proteomes" id="UP000235145"/>
    </source>
</evidence>
<sequence>MVVIYTRKWCSNKRVINGKRVRQCDPLSPFLFVIVMKGLNVISHLLYADDALFLGEWLESNIKNLSRILRSFPISSRLKVNFSKSKSTCGGKHELEKKTGNQTIDKFMTKITSWKSKTLSFGCRLTLITSVLDDLPTYYLSLFPVPNRVLEQLEKSGELFFGVGQMAHQKTVGQKRWGSWSGIDKSTQYCFNCKMMVAIKIKSIPFMVQDEYYAIKQITGPWKNIVGVKKELSKLGIPISKIL</sequence>
<evidence type="ECO:0008006" key="3">
    <source>
        <dbReference type="Google" id="ProtNLM"/>
    </source>
</evidence>
<name>A0A9R1WFV0_LACSA</name>
<keyword evidence="2" id="KW-1185">Reference proteome</keyword>
<comment type="caution">
    <text evidence="1">The sequence shown here is derived from an EMBL/GenBank/DDBJ whole genome shotgun (WGS) entry which is preliminary data.</text>
</comment>
<protein>
    <recommendedName>
        <fullName evidence="3">Reverse transcriptase domain-containing protein</fullName>
    </recommendedName>
</protein>
<accession>A0A9R1WFV0</accession>
<proteinExistence type="predicted"/>